<comment type="caution">
    <text evidence="5">The sequence shown here is derived from an EMBL/GenBank/DDBJ whole genome shotgun (WGS) entry which is preliminary data.</text>
</comment>
<feature type="region of interest" description="Disordered" evidence="4">
    <location>
        <begin position="198"/>
        <end position="221"/>
    </location>
</feature>
<proteinExistence type="predicted"/>
<evidence type="ECO:0000313" key="5">
    <source>
        <dbReference type="EMBL" id="KAK4344016.1"/>
    </source>
</evidence>
<dbReference type="AlphaFoldDB" id="A0AAE1R317"/>
<protein>
    <recommendedName>
        <fullName evidence="7">Response regulatory domain-containing protein</fullName>
    </recommendedName>
</protein>
<reference evidence="5" key="1">
    <citation type="submission" date="2023-12" db="EMBL/GenBank/DDBJ databases">
        <title>Genome assembly of Anisodus tanguticus.</title>
        <authorList>
            <person name="Wang Y.-J."/>
        </authorList>
    </citation>
    <scope>NUCLEOTIDE SEQUENCE</scope>
    <source>
        <strain evidence="5">KB-2021</strain>
        <tissue evidence="5">Leaf</tissue>
    </source>
</reference>
<dbReference type="Proteomes" id="UP001291623">
    <property type="component" value="Unassembled WGS sequence"/>
</dbReference>
<dbReference type="SUPFAM" id="SSF52172">
    <property type="entry name" value="CheY-like"/>
    <property type="match status" value="1"/>
</dbReference>
<dbReference type="InterPro" id="IPR011006">
    <property type="entry name" value="CheY-like_superfamily"/>
</dbReference>
<evidence type="ECO:0000313" key="6">
    <source>
        <dbReference type="Proteomes" id="UP001291623"/>
    </source>
</evidence>
<accession>A0AAE1R317</accession>
<feature type="compositionally biased region" description="Basic and acidic residues" evidence="4">
    <location>
        <begin position="108"/>
        <end position="122"/>
    </location>
</feature>
<keyword evidence="6" id="KW-1185">Reference proteome</keyword>
<evidence type="ECO:0000256" key="2">
    <source>
        <dbReference type="ARBA" id="ARBA00023015"/>
    </source>
</evidence>
<keyword evidence="1" id="KW-0902">Two-component regulatory system</keyword>
<feature type="region of interest" description="Disordered" evidence="4">
    <location>
        <begin position="97"/>
        <end position="160"/>
    </location>
</feature>
<dbReference type="GO" id="GO:0000160">
    <property type="term" value="P:phosphorelay signal transduction system"/>
    <property type="evidence" value="ECO:0007669"/>
    <property type="project" value="UniProtKB-KW"/>
</dbReference>
<gene>
    <name evidence="5" type="ORF">RND71_037110</name>
</gene>
<keyword evidence="2" id="KW-0805">Transcription regulation</keyword>
<dbReference type="EMBL" id="JAVYJV010000020">
    <property type="protein sequence ID" value="KAK4344016.1"/>
    <property type="molecule type" value="Genomic_DNA"/>
</dbReference>
<name>A0AAE1R317_9SOLA</name>
<dbReference type="InterPro" id="IPR045279">
    <property type="entry name" value="ARR-like"/>
</dbReference>
<dbReference type="PANTHER" id="PTHR43874:SF87">
    <property type="entry name" value="HTH MYB-TYPE DOMAIN-CONTAINING PROTEIN"/>
    <property type="match status" value="1"/>
</dbReference>
<keyword evidence="3" id="KW-0804">Transcription</keyword>
<dbReference type="GO" id="GO:0009736">
    <property type="term" value="P:cytokinin-activated signaling pathway"/>
    <property type="evidence" value="ECO:0007669"/>
    <property type="project" value="InterPro"/>
</dbReference>
<evidence type="ECO:0000256" key="1">
    <source>
        <dbReference type="ARBA" id="ARBA00023012"/>
    </source>
</evidence>
<evidence type="ECO:0000256" key="4">
    <source>
        <dbReference type="SAM" id="MobiDB-lite"/>
    </source>
</evidence>
<dbReference type="PANTHER" id="PTHR43874">
    <property type="entry name" value="TWO-COMPONENT RESPONSE REGULATOR"/>
    <property type="match status" value="1"/>
</dbReference>
<sequence>MVGMTSRTMTMLSKEKKIDMMIINVHSPDLLSFQFLAQAVALDIVSLFVCDEHNELLAKKALGDGAYLYLKKPLDEEIVKYLWQFVLREKLQKDKAKEGSEIGNTNVGDKEQVGEKNLHNTEKQPNNIHEAKNYAVSNRKDQMRRKRGRKSTKEINEGESQISANKVVKEKVCTKWTLELHAKFIEVKCRNKNWRAPNERKYIRRPSGQRSSSGSQKRSSFIKVGTKPHFQTNVSNLQQQQRNPGQTQSRTKFLFSSLNTNNIVPRGESSTHQLYRSKLHVQPHYLNIGSLFNNSFLSAQNNIGGGLQQQHGPLFGMVGSQGVKYSIIGSPKYRPELEFNNGDHHCQNDYSFDLNATYVPTYSGSRIIFGTDIENATINEVRSANANFHQYIDESNMSGSTNIVMS</sequence>
<evidence type="ECO:0008006" key="7">
    <source>
        <dbReference type="Google" id="ProtNLM"/>
    </source>
</evidence>
<feature type="compositionally biased region" description="Low complexity" evidence="4">
    <location>
        <begin position="205"/>
        <end position="219"/>
    </location>
</feature>
<evidence type="ECO:0000256" key="3">
    <source>
        <dbReference type="ARBA" id="ARBA00023163"/>
    </source>
</evidence>
<organism evidence="5 6">
    <name type="scientific">Anisodus tanguticus</name>
    <dbReference type="NCBI Taxonomy" id="243964"/>
    <lineage>
        <taxon>Eukaryota</taxon>
        <taxon>Viridiplantae</taxon>
        <taxon>Streptophyta</taxon>
        <taxon>Embryophyta</taxon>
        <taxon>Tracheophyta</taxon>
        <taxon>Spermatophyta</taxon>
        <taxon>Magnoliopsida</taxon>
        <taxon>eudicotyledons</taxon>
        <taxon>Gunneridae</taxon>
        <taxon>Pentapetalae</taxon>
        <taxon>asterids</taxon>
        <taxon>lamiids</taxon>
        <taxon>Solanales</taxon>
        <taxon>Solanaceae</taxon>
        <taxon>Solanoideae</taxon>
        <taxon>Hyoscyameae</taxon>
        <taxon>Anisodus</taxon>
    </lineage>
</organism>